<dbReference type="Proteomes" id="UP000507954">
    <property type="component" value="Unassembled WGS sequence"/>
</dbReference>
<sequence>MIGRLSDRRLDHELPVFLAGDVAGDIPRGRLLESRILNVALPDISGARLLGGLAPLLDSFRATIRTAGMNVHRQISKLRATLAGKMLKIQHFAGFSGLSKVGARLLAGRCERFNRGVPIR</sequence>
<dbReference type="EMBL" id="CABFNB010000034">
    <property type="protein sequence ID" value="VTZ59946.1"/>
    <property type="molecule type" value="Genomic_DNA"/>
</dbReference>
<protein>
    <submittedName>
        <fullName evidence="1">Uncharacterized protein</fullName>
    </submittedName>
</protein>
<proteinExistence type="predicted"/>
<name>A0A508WV83_9HYPH</name>
<evidence type="ECO:0000313" key="1">
    <source>
        <dbReference type="EMBL" id="VTZ59946.1"/>
    </source>
</evidence>
<dbReference type="AlphaFoldDB" id="A0A508WV83"/>
<accession>A0A508WV83</accession>
<reference evidence="1" key="1">
    <citation type="submission" date="2019-06" db="EMBL/GenBank/DDBJ databases">
        <authorList>
            <person name="Le Quere A."/>
            <person name="Colella S."/>
        </authorList>
    </citation>
    <scope>NUCLEOTIDE SEQUENCE</scope>
    <source>
        <strain evidence="1">EmedicaeMD41</strain>
    </source>
</reference>
<organism evidence="1">
    <name type="scientific">Sinorhizobium medicae</name>
    <dbReference type="NCBI Taxonomy" id="110321"/>
    <lineage>
        <taxon>Bacteria</taxon>
        <taxon>Pseudomonadati</taxon>
        <taxon>Pseudomonadota</taxon>
        <taxon>Alphaproteobacteria</taxon>
        <taxon>Hyphomicrobiales</taxon>
        <taxon>Rhizobiaceae</taxon>
        <taxon>Sinorhizobium/Ensifer group</taxon>
        <taxon>Sinorhizobium</taxon>
    </lineage>
</organism>
<gene>
    <name evidence="1" type="ORF">EMEDMD4_1290014</name>
</gene>